<sequence length="377" mass="43353">MKTNIHAAIACNFDANILSAALPLFEQEKIEAIEWSFDALFKVKEIPGWFDELLLAFSKEQRLIGHGVFFSLFSGKWLPEQIAWLQHLQELCKQFQFDHITEHFGFMTGTDFHTGAPLGIPYTATTLAIGRDRLARIQEVCKCPVGLENLAFSYSLEEVKQHGHFLQELLNPVNGFIILDLHNLYCQLHNFNIPFEELIYLYPLELVREIHISGGSWESSAIFPEKQIRRDTHDDSVPEEVFELLEKALPLCPQLKYVVLEQLGIGLKPIESRDQFQKDFLKMESVITSFEKESIVKEFNSFLPGNPLPTGIPIEDEILYAQQLLLSDILENASNYNEALQRIQSSSLKQSAWNIESWQPDMLETAIRIAQKWKKGW</sequence>
<dbReference type="PANTHER" id="PTHR42194:SF1">
    <property type="entry name" value="UPF0276 PROTEIN HI_1600"/>
    <property type="match status" value="1"/>
</dbReference>
<comment type="caution">
    <text evidence="1">The sequence shown here is derived from an EMBL/GenBank/DDBJ whole genome shotgun (WGS) entry which is preliminary data.</text>
</comment>
<dbReference type="InterPro" id="IPR007801">
    <property type="entry name" value="MbnB/TglH/ChrH"/>
</dbReference>
<dbReference type="Proteomes" id="UP000323632">
    <property type="component" value="Unassembled WGS sequence"/>
</dbReference>
<dbReference type="Gene3D" id="3.20.20.150">
    <property type="entry name" value="Divalent-metal-dependent TIM barrel enzymes"/>
    <property type="match status" value="1"/>
</dbReference>
<evidence type="ECO:0000313" key="1">
    <source>
        <dbReference type="EMBL" id="KAA5535015.1"/>
    </source>
</evidence>
<dbReference type="PANTHER" id="PTHR42194">
    <property type="entry name" value="UPF0276 PROTEIN HI_1600"/>
    <property type="match status" value="1"/>
</dbReference>
<name>A0A5M6CP40_9BACT</name>
<dbReference type="AlphaFoldDB" id="A0A5M6CP40"/>
<dbReference type="RefSeq" id="WP_150032694.1">
    <property type="nucleotide sequence ID" value="NZ_VWSH01000002.1"/>
</dbReference>
<keyword evidence="2" id="KW-1185">Reference proteome</keyword>
<dbReference type="Pfam" id="PF05114">
    <property type="entry name" value="MbnB_TglH_ChrH"/>
    <property type="match status" value="1"/>
</dbReference>
<dbReference type="EMBL" id="VWSH01000002">
    <property type="protein sequence ID" value="KAA5535015.1"/>
    <property type="molecule type" value="Genomic_DNA"/>
</dbReference>
<gene>
    <name evidence="1" type="ORF">F0919_10480</name>
</gene>
<organism evidence="1 2">
    <name type="scientific">Taibaiella lutea</name>
    <dbReference type="NCBI Taxonomy" id="2608001"/>
    <lineage>
        <taxon>Bacteria</taxon>
        <taxon>Pseudomonadati</taxon>
        <taxon>Bacteroidota</taxon>
        <taxon>Chitinophagia</taxon>
        <taxon>Chitinophagales</taxon>
        <taxon>Chitinophagaceae</taxon>
        <taxon>Taibaiella</taxon>
    </lineage>
</organism>
<proteinExistence type="predicted"/>
<accession>A0A5M6CP40</accession>
<reference evidence="1 2" key="1">
    <citation type="submission" date="2019-09" db="EMBL/GenBank/DDBJ databases">
        <title>Genome sequence and assembly of Taibaiella sp.</title>
        <authorList>
            <person name="Chhetri G."/>
        </authorList>
    </citation>
    <scope>NUCLEOTIDE SEQUENCE [LARGE SCALE GENOMIC DNA]</scope>
    <source>
        <strain evidence="1 2">KVB11</strain>
    </source>
</reference>
<protein>
    <submittedName>
        <fullName evidence="1">DUF692 domain-containing protein</fullName>
    </submittedName>
</protein>
<evidence type="ECO:0000313" key="2">
    <source>
        <dbReference type="Proteomes" id="UP000323632"/>
    </source>
</evidence>